<comment type="similarity">
    <text evidence="1">Belongs to the SCO1/2 family.</text>
</comment>
<dbReference type="EMBL" id="QREI01000003">
    <property type="protein sequence ID" value="REE24914.1"/>
    <property type="molecule type" value="Genomic_DNA"/>
</dbReference>
<dbReference type="OrthoDB" id="9811998at2"/>
<sequence>MKKYSIKYYSLIFGLVLLGCKQTEQEKTSRVEMLPYYSDAAFTPHWLSKGDKALEEFHTIPNYSLVNQLGATVTEDTFENKIYITDFFFTTCPGICPKMTANMSILQDEFLNDDEVLLLSHSVTPETDSVEVLKDYAEAKGVLASKWHLVTGERQTIYDLGRQSYFVEEDLGEVKTDDDFLHTENFVLVDKNKHIRGIYNGLNKTAVAQLIADVKTLQKEN</sequence>
<dbReference type="InterPro" id="IPR036249">
    <property type="entry name" value="Thioredoxin-like_sf"/>
</dbReference>
<reference evidence="6 7" key="1">
    <citation type="submission" date="2018-07" db="EMBL/GenBank/DDBJ databases">
        <title>Genomic Encyclopedia of Type Strains, Phase III (KMG-III): the genomes of soil and plant-associated and newly described type strains.</title>
        <authorList>
            <person name="Whitman W."/>
        </authorList>
    </citation>
    <scope>NUCLEOTIDE SEQUENCE [LARGE SCALE GENOMIC DNA]</scope>
    <source>
        <strain evidence="6 7">CECT 7948</strain>
    </source>
</reference>
<evidence type="ECO:0000256" key="4">
    <source>
        <dbReference type="PIRSR" id="PIRSR603782-2"/>
    </source>
</evidence>
<feature type="binding site" evidence="3">
    <location>
        <position position="96"/>
    </location>
    <ligand>
        <name>Cu cation</name>
        <dbReference type="ChEBI" id="CHEBI:23378"/>
    </ligand>
</feature>
<comment type="caution">
    <text evidence="6">The sequence shown here is derived from an EMBL/GenBank/DDBJ whole genome shotgun (WGS) entry which is preliminary data.</text>
</comment>
<keyword evidence="7" id="KW-1185">Reference proteome</keyword>
<gene>
    <name evidence="6" type="ORF">DFQ09_103220</name>
</gene>
<name>A0A3D9N028_9FLAO</name>
<dbReference type="Pfam" id="PF02630">
    <property type="entry name" value="SCO1-SenC"/>
    <property type="match status" value="1"/>
</dbReference>
<feature type="domain" description="Thioredoxin" evidence="5">
    <location>
        <begin position="54"/>
        <end position="219"/>
    </location>
</feature>
<evidence type="ECO:0000256" key="3">
    <source>
        <dbReference type="PIRSR" id="PIRSR603782-1"/>
    </source>
</evidence>
<feature type="binding site" evidence="3">
    <location>
        <position position="182"/>
    </location>
    <ligand>
        <name>Cu cation</name>
        <dbReference type="ChEBI" id="CHEBI:23378"/>
    </ligand>
</feature>
<dbReference type="InterPro" id="IPR013766">
    <property type="entry name" value="Thioredoxin_domain"/>
</dbReference>
<keyword evidence="2 3" id="KW-0186">Copper</keyword>
<evidence type="ECO:0000256" key="1">
    <source>
        <dbReference type="ARBA" id="ARBA00010996"/>
    </source>
</evidence>
<dbReference type="SUPFAM" id="SSF52833">
    <property type="entry name" value="Thioredoxin-like"/>
    <property type="match status" value="1"/>
</dbReference>
<organism evidence="6 7">
    <name type="scientific">Winogradskyella pacifica</name>
    <dbReference type="NCBI Taxonomy" id="664642"/>
    <lineage>
        <taxon>Bacteria</taxon>
        <taxon>Pseudomonadati</taxon>
        <taxon>Bacteroidota</taxon>
        <taxon>Flavobacteriia</taxon>
        <taxon>Flavobacteriales</taxon>
        <taxon>Flavobacteriaceae</taxon>
        <taxon>Winogradskyella</taxon>
    </lineage>
</organism>
<evidence type="ECO:0000313" key="6">
    <source>
        <dbReference type="EMBL" id="REE24914.1"/>
    </source>
</evidence>
<evidence type="ECO:0000256" key="2">
    <source>
        <dbReference type="ARBA" id="ARBA00023008"/>
    </source>
</evidence>
<evidence type="ECO:0000259" key="5">
    <source>
        <dbReference type="PROSITE" id="PS51352"/>
    </source>
</evidence>
<dbReference type="Proteomes" id="UP000256919">
    <property type="component" value="Unassembled WGS sequence"/>
</dbReference>
<keyword evidence="3" id="KW-0479">Metal-binding</keyword>
<dbReference type="InterPro" id="IPR003782">
    <property type="entry name" value="SCO1/SenC"/>
</dbReference>
<dbReference type="Gene3D" id="3.40.30.10">
    <property type="entry name" value="Glutaredoxin"/>
    <property type="match status" value="1"/>
</dbReference>
<feature type="disulfide bond" description="Redox-active" evidence="4">
    <location>
        <begin position="92"/>
        <end position="96"/>
    </location>
</feature>
<dbReference type="CDD" id="cd02968">
    <property type="entry name" value="SCO"/>
    <property type="match status" value="1"/>
</dbReference>
<dbReference type="RefSeq" id="WP_115809265.1">
    <property type="nucleotide sequence ID" value="NZ_QREI01000003.1"/>
</dbReference>
<dbReference type="PROSITE" id="PS51352">
    <property type="entry name" value="THIOREDOXIN_2"/>
    <property type="match status" value="1"/>
</dbReference>
<protein>
    <submittedName>
        <fullName evidence="6">Protein SCO1/2</fullName>
    </submittedName>
</protein>
<dbReference type="PANTHER" id="PTHR12151">
    <property type="entry name" value="ELECTRON TRANSPORT PROTIN SCO1/SENC FAMILY MEMBER"/>
    <property type="match status" value="1"/>
</dbReference>
<dbReference type="PANTHER" id="PTHR12151:SF25">
    <property type="entry name" value="LINALOOL DEHYDRATASE_ISOMERASE DOMAIN-CONTAINING PROTEIN"/>
    <property type="match status" value="1"/>
</dbReference>
<accession>A0A3D9N028</accession>
<dbReference type="PROSITE" id="PS51257">
    <property type="entry name" value="PROKAR_LIPOPROTEIN"/>
    <property type="match status" value="1"/>
</dbReference>
<dbReference type="GO" id="GO:0046872">
    <property type="term" value="F:metal ion binding"/>
    <property type="evidence" value="ECO:0007669"/>
    <property type="project" value="UniProtKB-KW"/>
</dbReference>
<feature type="binding site" evidence="3">
    <location>
        <position position="92"/>
    </location>
    <ligand>
        <name>Cu cation</name>
        <dbReference type="ChEBI" id="CHEBI:23378"/>
    </ligand>
</feature>
<keyword evidence="4" id="KW-1015">Disulfide bond</keyword>
<proteinExistence type="inferred from homology"/>
<evidence type="ECO:0000313" key="7">
    <source>
        <dbReference type="Proteomes" id="UP000256919"/>
    </source>
</evidence>
<dbReference type="AlphaFoldDB" id="A0A3D9N028"/>